<feature type="compositionally biased region" description="Basic and acidic residues" evidence="1">
    <location>
        <begin position="137"/>
        <end position="156"/>
    </location>
</feature>
<feature type="compositionally biased region" description="Basic and acidic residues" evidence="1">
    <location>
        <begin position="715"/>
        <end position="730"/>
    </location>
</feature>
<organism evidence="3 5">
    <name type="scientific">Neospora caninum (strain Liverpool)</name>
    <dbReference type="NCBI Taxonomy" id="572307"/>
    <lineage>
        <taxon>Eukaryota</taxon>
        <taxon>Sar</taxon>
        <taxon>Alveolata</taxon>
        <taxon>Apicomplexa</taxon>
        <taxon>Conoidasida</taxon>
        <taxon>Coccidia</taxon>
        <taxon>Eucoccidiorida</taxon>
        <taxon>Eimeriorina</taxon>
        <taxon>Sarcocystidae</taxon>
        <taxon>Neospora</taxon>
    </lineage>
</organism>
<evidence type="ECO:0000313" key="4">
    <source>
        <dbReference type="EMBL" id="CEL69357.1"/>
    </source>
</evidence>
<sequence>MILNRGVVSEREAGSGRLSGIPPRRGGDPAASSGFARARSSARDASTPGRKEERRETPTATPRVLGMKLVSCEYADRSRDETKRENEETGDRDITEGGRAFAVLGADAEARCRSAVHCLPGPTGERSACAAGQSAEGVRDHAEPARRGARERRDGVKASSSVESLFSCSSSESLQRVSLLRPSWLPAAAPPAASGAPEPPAFLREEAAALLQRAKLRALEGPASASPVSRTFHGPQASSLQTPGAATAAGGEPHTDRARPATSSRAAQAFFPSAPSSRSYWEAASGAPGSAPRTPGPEQERHRDASLSAGVTAPRIAEQPLPRPALSPLDAASASGRPPPAPVPAAKAKTMPEGTEWPLSPVAGSGVSPAALPTAYLCRYEPEFGKAPARPCRPGGSRPSSAARLSALPPACRPPPAIDVLPTPFAPRGHGETASCEASAVSAGAVRVPAKNGDSRSSRRNRESGPGLQSAVSVVPVLPDGNCVGRMSGTRRGDAAAHAGKGIPEVAGPAALEPPSAEAQSPERHGDVLSPKSEAGRTRRRRRTSWRNGPPRRSSRSREAGGLPEGVPEKGAGAECAEATGGAVPPSSRRPPRWIRFFARRLICLGPREGKDPLSFSKRHPPDAHSRDRAPNSKDSTRLAAGGCPVPAEDSQSPASGLDSALLARPGAAPCAPPGLGEPTNASLQRDSEKARTQMDAAADGAVLPAQRHHLGQFARREGEPREGEGTHGEGEEEGSEATRAAGVGPSGDASERSDGACGCGVVRENGDHANGVSTRGNVDSDTYTLSSEHCEGGFGAAASQGAPLGWSHERQLSGESFSSAASRRQSETEGDSQGEGTCQGTSRTDVERLLSHAEEHGKRQARGEGGLQSDNWGLLLAGEKERRASAGSISPERETNVEGRQTLSPETCSTEASPVTAQEGRQAALSDTAAKEERAFVDALGRAAGPHPSEAALALGDTAPGANRSQACREFEVSAAQVGAERPLSRSESFGSGERRVEETGGRPPADRKESRERLARPSPADSFPGLSRLASSADAAEFVLGVLEERRAAFNLRQNQASVLSGHSQRQANSPEKTRPFFGANSATVGVQCSKQGMHKQGTRDDAQEKAGREGPREGAAEDWDRQRELLDLAELLLDVAVICLDEDATTRSGGPRGETKAPTMPCVYDKNGLKVWKKEFGVGRVLVKASFMLPVLPEQYASFASDSRLRATWDANLGGHAILETLTTNTDICQVSLKRVATLYPRDLVTLRARRSWAIPTPKHEPADHAKADERREAKQVYASCSCSIDHPAAPEHTSHVRMDIRLSAYVASPVVTPFGVWTEVTLFSEADPKGWIPGVVSRSLAAKVLPSTVEKMAVNMLNHYGIAWDGPSATGYASRRLATYCEQAAHGGPRLKFGR</sequence>
<dbReference type="OrthoDB" id="333905at2759"/>
<keyword evidence="5" id="KW-1185">Reference proteome</keyword>
<dbReference type="InterPro" id="IPR002913">
    <property type="entry name" value="START_lipid-bd_dom"/>
</dbReference>
<dbReference type="GeneID" id="13446346"/>
<proteinExistence type="predicted"/>
<evidence type="ECO:0000256" key="1">
    <source>
        <dbReference type="SAM" id="MobiDB-lite"/>
    </source>
</evidence>
<feature type="region of interest" description="Disordered" evidence="1">
    <location>
        <begin position="1092"/>
        <end position="1122"/>
    </location>
</feature>
<feature type="domain" description="START" evidence="2">
    <location>
        <begin position="1205"/>
        <end position="1360"/>
    </location>
</feature>
<reference evidence="3" key="2">
    <citation type="submission" date="2011-03" db="EMBL/GenBank/DDBJ databases">
        <title>Comparative genomics and transcriptomics of Neospora caninum and Toxoplasma gondii.</title>
        <authorList>
            <person name="Reid A.J."/>
            <person name="Sohal A."/>
            <person name="Harris D."/>
            <person name="Quail M."/>
            <person name="Sanders M."/>
            <person name="Berriman M."/>
            <person name="Wastling J.M."/>
            <person name="Pain A."/>
        </authorList>
    </citation>
    <scope>NUCLEOTIDE SEQUENCE</scope>
    <source>
        <strain evidence="3">Liverpool</strain>
    </source>
</reference>
<dbReference type="SUPFAM" id="SSF55961">
    <property type="entry name" value="Bet v1-like"/>
    <property type="match status" value="1"/>
</dbReference>
<feature type="compositionally biased region" description="Basic and acidic residues" evidence="1">
    <location>
        <begin position="1100"/>
        <end position="1122"/>
    </location>
</feature>
<feature type="compositionally biased region" description="Polar residues" evidence="1">
    <location>
        <begin position="899"/>
        <end position="917"/>
    </location>
</feature>
<feature type="region of interest" description="Disordered" evidence="1">
    <location>
        <begin position="712"/>
        <end position="1029"/>
    </location>
</feature>
<reference evidence="5" key="3">
    <citation type="journal article" date="2012" name="PLoS Pathog.">
        <title>Comparative genomics of the apicomplexan parasites Toxoplasma gondii and Neospora caninum: Coccidia differing in host range and transmission strategy.</title>
        <authorList>
            <person name="Reid A.J."/>
            <person name="Vermont S.J."/>
            <person name="Cotton J.A."/>
            <person name="Harris D."/>
            <person name="Hill-Cawthorne G.A."/>
            <person name="Konen-Waisman S."/>
            <person name="Latham S.M."/>
            <person name="Mourier T."/>
            <person name="Norton R."/>
            <person name="Quail M.A."/>
            <person name="Sanders M."/>
            <person name="Shanmugam D."/>
            <person name="Sohal A."/>
            <person name="Wasmuth J.D."/>
            <person name="Brunk B."/>
            <person name="Grigg M.E."/>
            <person name="Howard J.C."/>
            <person name="Parkinson J."/>
            <person name="Roos D.S."/>
            <person name="Trees A.J."/>
            <person name="Berriman M."/>
            <person name="Pain A."/>
            <person name="Wastling J.M."/>
        </authorList>
    </citation>
    <scope>NUCLEOTIDE SEQUENCE [LARGE SCALE GENOMIC DNA]</scope>
    <source>
        <strain evidence="5">Liverpool</strain>
    </source>
</reference>
<dbReference type="GO" id="GO:0005737">
    <property type="term" value="C:cytoplasm"/>
    <property type="evidence" value="ECO:0007669"/>
    <property type="project" value="UniProtKB-ARBA"/>
</dbReference>
<dbReference type="Gene3D" id="3.30.530.20">
    <property type="match status" value="1"/>
</dbReference>
<dbReference type="CDD" id="cd00177">
    <property type="entry name" value="START"/>
    <property type="match status" value="1"/>
</dbReference>
<feature type="compositionally biased region" description="Low complexity" evidence="1">
    <location>
        <begin position="324"/>
        <end position="336"/>
    </location>
</feature>
<dbReference type="InParanoid" id="F0VKP0"/>
<evidence type="ECO:0000313" key="5">
    <source>
        <dbReference type="Proteomes" id="UP000007494"/>
    </source>
</evidence>
<feature type="compositionally biased region" description="Basic and acidic residues" evidence="1">
    <location>
        <begin position="620"/>
        <end position="637"/>
    </location>
</feature>
<dbReference type="eggNOG" id="ENOG502SPB9">
    <property type="taxonomic scope" value="Eukaryota"/>
</dbReference>
<feature type="compositionally biased region" description="Polar residues" evidence="1">
    <location>
        <begin position="772"/>
        <end position="788"/>
    </location>
</feature>
<feature type="compositionally biased region" description="Basic and acidic residues" evidence="1">
    <location>
        <begin position="994"/>
        <end position="1017"/>
    </location>
</feature>
<name>F0VKP0_NEOCL</name>
<evidence type="ECO:0000259" key="2">
    <source>
        <dbReference type="PROSITE" id="PS50848"/>
    </source>
</evidence>
<reference evidence="4" key="4">
    <citation type="journal article" date="2015" name="PLoS ONE">
        <title>Comprehensive Evaluation of Toxoplasma gondii VEG and Neospora caninum LIV Genomes with Tachyzoite Stage Transcriptome and Proteome Defines Novel Transcript Features.</title>
        <authorList>
            <person name="Ramaprasad A."/>
            <person name="Mourier T."/>
            <person name="Naeem R."/>
            <person name="Malas T.B."/>
            <person name="Moussa E."/>
            <person name="Panigrahi A."/>
            <person name="Vermont S.J."/>
            <person name="Otto T.D."/>
            <person name="Wastling J."/>
            <person name="Pain A."/>
        </authorList>
    </citation>
    <scope>NUCLEOTIDE SEQUENCE</scope>
    <source>
        <strain evidence="4">Liverpool</strain>
    </source>
</reference>
<feature type="compositionally biased region" description="Low complexity" evidence="1">
    <location>
        <begin position="30"/>
        <end position="46"/>
    </location>
</feature>
<dbReference type="PANTHER" id="PTHR19308">
    <property type="entry name" value="PHOSPHATIDYLCHOLINE TRANSFER PROTEIN"/>
    <property type="match status" value="1"/>
</dbReference>
<feature type="compositionally biased region" description="Low complexity" evidence="1">
    <location>
        <begin position="569"/>
        <end position="587"/>
    </location>
</feature>
<protein>
    <submittedName>
        <fullName evidence="3">Protein containing a possible START(Steroidogenic acute regulatory (STAR) related lipid transfer) domain,related</fullName>
    </submittedName>
</protein>
<feature type="compositionally biased region" description="Basic and acidic residues" evidence="1">
    <location>
        <begin position="453"/>
        <end position="463"/>
    </location>
</feature>
<dbReference type="EMBL" id="FR823391">
    <property type="protein sequence ID" value="CBZ54641.1"/>
    <property type="molecule type" value="Genomic_DNA"/>
</dbReference>
<feature type="region of interest" description="Disordered" evidence="1">
    <location>
        <begin position="607"/>
        <end position="698"/>
    </location>
</feature>
<feature type="region of interest" description="Disordered" evidence="1">
    <location>
        <begin position="221"/>
        <end position="365"/>
    </location>
</feature>
<feature type="compositionally biased region" description="Basic and acidic residues" evidence="1">
    <location>
        <begin position="845"/>
        <end position="863"/>
    </location>
</feature>
<feature type="compositionally biased region" description="Polar residues" evidence="1">
    <location>
        <begin position="835"/>
        <end position="844"/>
    </location>
</feature>
<feature type="region of interest" description="Disordered" evidence="1">
    <location>
        <begin position="387"/>
        <end position="591"/>
    </location>
</feature>
<dbReference type="RefSeq" id="XP_003884671.1">
    <property type="nucleotide sequence ID" value="XM_003884622.1"/>
</dbReference>
<gene>
    <name evidence="4" type="ORF">BN1204_050690</name>
    <name evidence="3" type="ORF">NCLIV_050690</name>
</gene>
<reference evidence="3" key="1">
    <citation type="submission" date="2011-02" db="EMBL/GenBank/DDBJ databases">
        <authorList>
            <person name="Aslett M."/>
        </authorList>
    </citation>
    <scope>NUCLEOTIDE SEQUENCE</scope>
    <source>
        <strain evidence="3">Liverpool</strain>
    </source>
</reference>
<dbReference type="GO" id="GO:0008289">
    <property type="term" value="F:lipid binding"/>
    <property type="evidence" value="ECO:0007669"/>
    <property type="project" value="InterPro"/>
</dbReference>
<dbReference type="Proteomes" id="UP000007494">
    <property type="component" value="Chromosome X"/>
</dbReference>
<feature type="region of interest" description="Disordered" evidence="1">
    <location>
        <begin position="1"/>
        <end position="98"/>
    </location>
</feature>
<dbReference type="EMBL" id="LN714485">
    <property type="protein sequence ID" value="CEL69357.1"/>
    <property type="molecule type" value="Genomic_DNA"/>
</dbReference>
<dbReference type="InterPro" id="IPR051213">
    <property type="entry name" value="START_lipid_transfer"/>
</dbReference>
<dbReference type="OMA" id="SHVRMDI"/>
<dbReference type="VEuPathDB" id="ToxoDB:NCLIV_050690"/>
<dbReference type="PANTHER" id="PTHR19308:SF14">
    <property type="entry name" value="START DOMAIN-CONTAINING PROTEIN"/>
    <property type="match status" value="1"/>
</dbReference>
<evidence type="ECO:0000313" key="3">
    <source>
        <dbReference type="EMBL" id="CBZ54641.1"/>
    </source>
</evidence>
<feature type="region of interest" description="Disordered" evidence="1">
    <location>
        <begin position="1060"/>
        <end position="1079"/>
    </location>
</feature>
<dbReference type="InterPro" id="IPR023393">
    <property type="entry name" value="START-like_dom_sf"/>
</dbReference>
<feature type="compositionally biased region" description="Low complexity" evidence="1">
    <location>
        <begin position="263"/>
        <end position="279"/>
    </location>
</feature>
<feature type="compositionally biased region" description="Low complexity" evidence="1">
    <location>
        <begin position="661"/>
        <end position="679"/>
    </location>
</feature>
<dbReference type="Pfam" id="PF01852">
    <property type="entry name" value="START"/>
    <property type="match status" value="1"/>
</dbReference>
<feature type="compositionally biased region" description="Polar residues" evidence="1">
    <location>
        <begin position="1060"/>
        <end position="1073"/>
    </location>
</feature>
<feature type="region of interest" description="Disordered" evidence="1">
    <location>
        <begin position="123"/>
        <end position="162"/>
    </location>
</feature>
<feature type="compositionally biased region" description="Polar residues" evidence="1">
    <location>
        <begin position="814"/>
        <end position="824"/>
    </location>
</feature>
<accession>F0VKP0</accession>
<feature type="compositionally biased region" description="Basic and acidic residues" evidence="1">
    <location>
        <begin position="74"/>
        <end position="96"/>
    </location>
</feature>
<dbReference type="PROSITE" id="PS50848">
    <property type="entry name" value="START"/>
    <property type="match status" value="1"/>
</dbReference>
<feature type="compositionally biased region" description="Low complexity" evidence="1">
    <location>
        <begin position="397"/>
        <end position="410"/>
    </location>
</feature>